<organism evidence="1">
    <name type="scientific">Asparagus officinalis</name>
    <name type="common">Garden asparagus</name>
    <dbReference type="NCBI Taxonomy" id="4686"/>
    <lineage>
        <taxon>Eukaryota</taxon>
        <taxon>Viridiplantae</taxon>
        <taxon>Streptophyta</taxon>
        <taxon>Embryophyta</taxon>
        <taxon>Tracheophyta</taxon>
        <taxon>Spermatophyta</taxon>
        <taxon>Magnoliopsida</taxon>
        <taxon>Liliopsida</taxon>
        <taxon>Asparagales</taxon>
        <taxon>Asparagaceae</taxon>
        <taxon>Asparagoideae</taxon>
        <taxon>Asparagus</taxon>
    </lineage>
</organism>
<name>Q2AA89_ASPOF</name>
<gene>
    <name evidence="1" type="ORF">17.t00029</name>
</gene>
<proteinExistence type="predicted"/>
<reference evidence="1" key="1">
    <citation type="submission" date="2006-03" db="EMBL/GenBank/DDBJ databases">
        <title>Comparative Sequence and Genetic Analyses of Asparagus BACs Reveal No Microsynteny with Onion or Rice.</title>
        <authorList>
            <person name="Jernej J."/>
            <person name="Telgmann A."/>
            <person name="Jung C."/>
            <person name="Cheung F."/>
            <person name="Havey M.J."/>
            <person name="Town C.D."/>
        </authorList>
    </citation>
    <scope>NUCLEOTIDE SEQUENCE</scope>
</reference>
<evidence type="ECO:0000313" key="1">
    <source>
        <dbReference type="EMBL" id="ABD63102.1"/>
    </source>
</evidence>
<dbReference type="EMBL" id="AC183433">
    <property type="protein sequence ID" value="ABD63102.1"/>
    <property type="molecule type" value="Genomic_DNA"/>
</dbReference>
<accession>Q2AA89</accession>
<dbReference type="AlphaFoldDB" id="Q2AA89"/>
<protein>
    <submittedName>
        <fullName evidence="1">Uncharacterized protein</fullName>
    </submittedName>
</protein>
<sequence>MASSDRYMRLNCSHPLTDQCVTNKIDVSQHHSTCDDESQCMSKRSQRSMPINA</sequence>